<dbReference type="AlphaFoldDB" id="A0A0C5VNQ1"/>
<dbReference type="Pfam" id="PF07883">
    <property type="entry name" value="Cupin_2"/>
    <property type="match status" value="1"/>
</dbReference>
<dbReference type="InterPro" id="IPR013096">
    <property type="entry name" value="Cupin_2"/>
</dbReference>
<keyword evidence="3" id="KW-1185">Reference proteome</keyword>
<gene>
    <name evidence="2" type="ORF">YC6258_04258</name>
</gene>
<organism evidence="2 3">
    <name type="scientific">Gynuella sunshinyii YC6258</name>
    <dbReference type="NCBI Taxonomy" id="1445510"/>
    <lineage>
        <taxon>Bacteria</taxon>
        <taxon>Pseudomonadati</taxon>
        <taxon>Pseudomonadota</taxon>
        <taxon>Gammaproteobacteria</taxon>
        <taxon>Oceanospirillales</taxon>
        <taxon>Saccharospirillaceae</taxon>
        <taxon>Gynuella</taxon>
    </lineage>
</organism>
<evidence type="ECO:0000259" key="1">
    <source>
        <dbReference type="Pfam" id="PF07883"/>
    </source>
</evidence>
<dbReference type="InterPro" id="IPR011051">
    <property type="entry name" value="RmlC_Cupin_sf"/>
</dbReference>
<evidence type="ECO:0000313" key="3">
    <source>
        <dbReference type="Proteomes" id="UP000032266"/>
    </source>
</evidence>
<accession>A0A0C5VNQ1</accession>
<dbReference type="Proteomes" id="UP000032266">
    <property type="component" value="Chromosome"/>
</dbReference>
<evidence type="ECO:0000313" key="2">
    <source>
        <dbReference type="EMBL" id="AJQ96292.1"/>
    </source>
</evidence>
<dbReference type="OrthoDB" id="713485at2"/>
<dbReference type="PANTHER" id="PTHR36156">
    <property type="entry name" value="SLR2101 PROTEIN"/>
    <property type="match status" value="1"/>
</dbReference>
<dbReference type="PATRIC" id="fig|1445510.3.peg.4226"/>
<name>A0A0C5VNQ1_9GAMM</name>
<dbReference type="SUPFAM" id="SSF51182">
    <property type="entry name" value="RmlC-like cupins"/>
    <property type="match status" value="1"/>
</dbReference>
<dbReference type="InterPro" id="IPR047142">
    <property type="entry name" value="OryJ/VirC-like"/>
</dbReference>
<dbReference type="InterPro" id="IPR014710">
    <property type="entry name" value="RmlC-like_jellyroll"/>
</dbReference>
<dbReference type="RefSeq" id="WP_044618337.1">
    <property type="nucleotide sequence ID" value="NZ_CP007142.1"/>
</dbReference>
<dbReference type="Gene3D" id="2.60.120.10">
    <property type="entry name" value="Jelly Rolls"/>
    <property type="match status" value="1"/>
</dbReference>
<dbReference type="PANTHER" id="PTHR36156:SF2">
    <property type="entry name" value="CUPIN TYPE-2 DOMAIN-CONTAINING PROTEIN"/>
    <property type="match status" value="1"/>
</dbReference>
<dbReference type="Gene3D" id="2.20.70.150">
    <property type="match status" value="1"/>
</dbReference>
<protein>
    <submittedName>
        <fullName evidence="2">Putative conserved protein, contains double-stranded beta-helix domain</fullName>
    </submittedName>
</protein>
<feature type="domain" description="Cupin type-2" evidence="1">
    <location>
        <begin position="121"/>
        <end position="174"/>
    </location>
</feature>
<proteinExistence type="predicted"/>
<dbReference type="HOGENOM" id="CLU_096188_2_0_6"/>
<dbReference type="KEGG" id="gsn:YC6258_04258"/>
<dbReference type="EMBL" id="CP007142">
    <property type="protein sequence ID" value="AJQ96292.1"/>
    <property type="molecule type" value="Genomic_DNA"/>
</dbReference>
<dbReference type="CDD" id="cd02231">
    <property type="entry name" value="cupin_BLL6423-like"/>
    <property type="match status" value="1"/>
</dbReference>
<dbReference type="STRING" id="1445510.YC6258_04258"/>
<sequence length="186" mass="20326">MTDLSPIRRIVTGHNERGKAIISSDGITPTVFQLPTIPGIVFHEVWNTQQTPAIIDNGSDPTSKPVTLQPAPGGTTIRVVDIPPDSVQNSISEEALTDAFADLGASHAADTQTNKRHKIMHRTETIDYGILLSGELWLVVDEGEVRLKPGDIVVQRGTNHAWSNRSEETARIAFILIDGEFADEIR</sequence>
<reference evidence="2 3" key="1">
    <citation type="submission" date="2014-01" db="EMBL/GenBank/DDBJ databases">
        <title>Full genme sequencing of cellulolytic bacterium Gynuella sunshinyii YC6258T gen. nov., sp. nov.</title>
        <authorList>
            <person name="Khan H."/>
            <person name="Chung E.J."/>
            <person name="Chung Y.R."/>
        </authorList>
    </citation>
    <scope>NUCLEOTIDE SEQUENCE [LARGE SCALE GENOMIC DNA]</scope>
    <source>
        <strain evidence="2 3">YC6258</strain>
    </source>
</reference>